<evidence type="ECO:0000313" key="2">
    <source>
        <dbReference type="Proteomes" id="UP001432062"/>
    </source>
</evidence>
<dbReference type="EMBL" id="CP109441">
    <property type="protein sequence ID" value="WUV43770.1"/>
    <property type="molecule type" value="Genomic_DNA"/>
</dbReference>
<evidence type="ECO:0000313" key="1">
    <source>
        <dbReference type="EMBL" id="WUV43770.1"/>
    </source>
</evidence>
<name>A0ABZ1YKL2_9NOCA</name>
<gene>
    <name evidence="1" type="ORF">OG563_31750</name>
</gene>
<dbReference type="Proteomes" id="UP001432062">
    <property type="component" value="Chromosome"/>
</dbReference>
<dbReference type="Pfam" id="PF10706">
    <property type="entry name" value="Aminoglyc_resit"/>
    <property type="match status" value="1"/>
</dbReference>
<dbReference type="RefSeq" id="WP_327096928.1">
    <property type="nucleotide sequence ID" value="NZ_CP109149.1"/>
</dbReference>
<accession>A0ABZ1YKL2</accession>
<dbReference type="InterPro" id="IPR043519">
    <property type="entry name" value="NT_sf"/>
</dbReference>
<reference evidence="1" key="1">
    <citation type="submission" date="2022-10" db="EMBL/GenBank/DDBJ databases">
        <title>The complete genomes of actinobacterial strains from the NBC collection.</title>
        <authorList>
            <person name="Joergensen T.S."/>
            <person name="Alvarez Arevalo M."/>
            <person name="Sterndorff E.B."/>
            <person name="Faurdal D."/>
            <person name="Vuksanovic O."/>
            <person name="Mourched A.-S."/>
            <person name="Charusanti P."/>
            <person name="Shaw S."/>
            <person name="Blin K."/>
            <person name="Weber T."/>
        </authorList>
    </citation>
    <scope>NUCLEOTIDE SEQUENCE</scope>
    <source>
        <strain evidence="1">NBC_01482</strain>
    </source>
</reference>
<organism evidence="1 2">
    <name type="scientific">Nocardia vinacea</name>
    <dbReference type="NCBI Taxonomy" id="96468"/>
    <lineage>
        <taxon>Bacteria</taxon>
        <taxon>Bacillati</taxon>
        <taxon>Actinomycetota</taxon>
        <taxon>Actinomycetes</taxon>
        <taxon>Mycobacteriales</taxon>
        <taxon>Nocardiaceae</taxon>
        <taxon>Nocardia</taxon>
    </lineage>
</organism>
<dbReference type="Gene3D" id="3.30.460.40">
    <property type="match status" value="1"/>
</dbReference>
<protein>
    <recommendedName>
        <fullName evidence="3">Amino acid transporter</fullName>
    </recommendedName>
</protein>
<dbReference type="InterPro" id="IPR019646">
    <property type="entry name" value="Aminoglyc_AdlTrfase"/>
</dbReference>
<proteinExistence type="predicted"/>
<dbReference type="SUPFAM" id="SSF81301">
    <property type="entry name" value="Nucleotidyltransferase"/>
    <property type="match status" value="1"/>
</dbReference>
<evidence type="ECO:0008006" key="3">
    <source>
        <dbReference type="Google" id="ProtNLM"/>
    </source>
</evidence>
<keyword evidence="2" id="KW-1185">Reference proteome</keyword>
<sequence length="219" mass="25007">MPISDPDAAGSPEVAGRVVSAEECERLWVAWTPAEVAERLSDVAVPWCVTAGWALELFTGGGAREHSDLEIGVPQGRFSEVVAAFPEFEWDVVGDDRIWPFPAKSADFHQTWLREPETGRYRLDVFREPHVGDRWACRRDPSITLSYEDLIRHTSEGIPYATPEVALLFKAKARRDKDEADFRRALPVMDRSQRSRLFEWLSRVHPDHPWLESISTHQD</sequence>